<dbReference type="PANTHER" id="PTHR22794:SF2">
    <property type="entry name" value="THAP DOMAIN-CONTAINING PROTEIN 11"/>
    <property type="match status" value="1"/>
</dbReference>
<dbReference type="PANTHER" id="PTHR22794">
    <property type="entry name" value="THAP DOMAIN PROTEIN 11"/>
    <property type="match status" value="1"/>
</dbReference>
<feature type="compositionally biased region" description="Acidic residues" evidence="1">
    <location>
        <begin position="182"/>
        <end position="196"/>
    </location>
</feature>
<protein>
    <submittedName>
        <fullName evidence="2">Uncharacterized protein</fullName>
    </submittedName>
</protein>
<feature type="compositionally biased region" description="Polar residues" evidence="1">
    <location>
        <begin position="139"/>
        <end position="148"/>
    </location>
</feature>
<organism evidence="2 3">
    <name type="scientific">Lophiotrema nucula</name>
    <dbReference type="NCBI Taxonomy" id="690887"/>
    <lineage>
        <taxon>Eukaryota</taxon>
        <taxon>Fungi</taxon>
        <taxon>Dikarya</taxon>
        <taxon>Ascomycota</taxon>
        <taxon>Pezizomycotina</taxon>
        <taxon>Dothideomycetes</taxon>
        <taxon>Pleosporomycetidae</taxon>
        <taxon>Pleosporales</taxon>
        <taxon>Lophiotremataceae</taxon>
        <taxon>Lophiotrema</taxon>
    </lineage>
</organism>
<feature type="compositionally biased region" description="Basic and acidic residues" evidence="1">
    <location>
        <begin position="542"/>
        <end position="570"/>
    </location>
</feature>
<feature type="compositionally biased region" description="Basic and acidic residues" evidence="1">
    <location>
        <begin position="169"/>
        <end position="181"/>
    </location>
</feature>
<dbReference type="EMBL" id="ML977319">
    <property type="protein sequence ID" value="KAF2117432.1"/>
    <property type="molecule type" value="Genomic_DNA"/>
</dbReference>
<feature type="compositionally biased region" description="Polar residues" evidence="1">
    <location>
        <begin position="510"/>
        <end position="526"/>
    </location>
</feature>
<feature type="compositionally biased region" description="Low complexity" evidence="1">
    <location>
        <begin position="21"/>
        <end position="33"/>
    </location>
</feature>
<feature type="compositionally biased region" description="Low complexity" evidence="1">
    <location>
        <begin position="203"/>
        <end position="215"/>
    </location>
</feature>
<dbReference type="AlphaFoldDB" id="A0A6A5ZDB0"/>
<accession>A0A6A5ZDB0</accession>
<feature type="region of interest" description="Disordered" evidence="1">
    <location>
        <begin position="321"/>
        <end position="412"/>
    </location>
</feature>
<feature type="compositionally biased region" description="Polar residues" evidence="1">
    <location>
        <begin position="356"/>
        <end position="367"/>
    </location>
</feature>
<gene>
    <name evidence="2" type="ORF">BDV96DRAFT_26035</name>
</gene>
<feature type="compositionally biased region" description="Polar residues" evidence="1">
    <location>
        <begin position="53"/>
        <end position="75"/>
    </location>
</feature>
<keyword evidence="3" id="KW-1185">Reference proteome</keyword>
<sequence length="590" mass="63993">MASSSSDAHSQPRRPAAMARQSSTSSQVSQSPSENHHKAAPHRAQRQHVVGQSRVQRNASVGKNLNKLSKLTQAQGGDGSNAKHHKRSHSGGNSTSAPSSPRPSFKRNASSGGIVRAMNHAVAHANIRKNHSSGHLPRQGSSKNVLKSSKSEIAPPKRSLAHPGKPRQHSPDPHPSVHFDIGDDIGDADGPDDGWTEESASQSPTTTRSNTRSNSVILDPQRVMADTQREAEIAESSQARAQPERVRQPPSAITHALPDRSRGTVQRNGGSPHHHHHSRPPDADMITSRLLQRSSSHNPPPQMSTVSATIVSDTRDARVLSQSASSTLVDTPGRDLVSRFMDGDGSAGTPKDGSSFLPSRSPPQNAGSELDHRKRNKSMPNFAETESPVKSPARTPSRRSGATTPTNLPPSRTQQKLLLQRASSNIEPQKLVPVVLPRTGGPVFLHPGMTFTTDEEGRLDPRLKQQFDHVAIEYKVVRRYRNPLADAIARIEQLPGTPRKTRVPRSEATNGFVNVHGGSSLSTSFNEPGVETDGSIGRRSRVSFENRRGSRDGGDMEGRQSFESDNGRVRNEAEEICRRLWESTDVVDGD</sequence>
<evidence type="ECO:0000313" key="3">
    <source>
        <dbReference type="Proteomes" id="UP000799770"/>
    </source>
</evidence>
<feature type="region of interest" description="Disordered" evidence="1">
    <location>
        <begin position="1"/>
        <end position="285"/>
    </location>
</feature>
<evidence type="ECO:0000256" key="1">
    <source>
        <dbReference type="SAM" id="MobiDB-lite"/>
    </source>
</evidence>
<evidence type="ECO:0000313" key="2">
    <source>
        <dbReference type="EMBL" id="KAF2117432.1"/>
    </source>
</evidence>
<feature type="region of interest" description="Disordered" evidence="1">
    <location>
        <begin position="510"/>
        <end position="570"/>
    </location>
</feature>
<feature type="compositionally biased region" description="Polar residues" evidence="1">
    <location>
        <begin position="398"/>
        <end position="412"/>
    </location>
</feature>
<proteinExistence type="predicted"/>
<dbReference type="GO" id="GO:0031931">
    <property type="term" value="C:TORC1 complex"/>
    <property type="evidence" value="ECO:0007669"/>
    <property type="project" value="TreeGrafter"/>
</dbReference>
<dbReference type="Proteomes" id="UP000799770">
    <property type="component" value="Unassembled WGS sequence"/>
</dbReference>
<name>A0A6A5ZDB0_9PLEO</name>
<dbReference type="GO" id="GO:0000329">
    <property type="term" value="C:fungal-type vacuole membrane"/>
    <property type="evidence" value="ECO:0007669"/>
    <property type="project" value="TreeGrafter"/>
</dbReference>
<feature type="compositionally biased region" description="Polar residues" evidence="1">
    <location>
        <begin position="90"/>
        <end position="99"/>
    </location>
</feature>
<reference evidence="2" key="1">
    <citation type="journal article" date="2020" name="Stud. Mycol.">
        <title>101 Dothideomycetes genomes: a test case for predicting lifestyles and emergence of pathogens.</title>
        <authorList>
            <person name="Haridas S."/>
            <person name="Albert R."/>
            <person name="Binder M."/>
            <person name="Bloem J."/>
            <person name="Labutti K."/>
            <person name="Salamov A."/>
            <person name="Andreopoulos B."/>
            <person name="Baker S."/>
            <person name="Barry K."/>
            <person name="Bills G."/>
            <person name="Bluhm B."/>
            <person name="Cannon C."/>
            <person name="Castanera R."/>
            <person name="Culley D."/>
            <person name="Daum C."/>
            <person name="Ezra D."/>
            <person name="Gonzalez J."/>
            <person name="Henrissat B."/>
            <person name="Kuo A."/>
            <person name="Liang C."/>
            <person name="Lipzen A."/>
            <person name="Lutzoni F."/>
            <person name="Magnuson J."/>
            <person name="Mondo S."/>
            <person name="Nolan M."/>
            <person name="Ohm R."/>
            <person name="Pangilinan J."/>
            <person name="Park H.-J."/>
            <person name="Ramirez L."/>
            <person name="Alfaro M."/>
            <person name="Sun H."/>
            <person name="Tritt A."/>
            <person name="Yoshinaga Y."/>
            <person name="Zwiers L.-H."/>
            <person name="Turgeon B."/>
            <person name="Goodwin S."/>
            <person name="Spatafora J."/>
            <person name="Crous P."/>
            <person name="Grigoriev I."/>
        </authorList>
    </citation>
    <scope>NUCLEOTIDE SEQUENCE</scope>
    <source>
        <strain evidence="2">CBS 627.86</strain>
    </source>
</reference>
<dbReference type="OrthoDB" id="5430106at2759"/>